<dbReference type="AlphaFoldDB" id="A0A150JW71"/>
<protein>
    <submittedName>
        <fullName evidence="1">Uncharacterized protein</fullName>
    </submittedName>
</protein>
<dbReference type="PATRIC" id="fig|1398.25.peg.1214"/>
<name>A0A150JW71_HEYCO</name>
<organism evidence="1 2">
    <name type="scientific">Heyndrickxia coagulans</name>
    <name type="common">Weizmannia coagulans</name>
    <dbReference type="NCBI Taxonomy" id="1398"/>
    <lineage>
        <taxon>Bacteria</taxon>
        <taxon>Bacillati</taxon>
        <taxon>Bacillota</taxon>
        <taxon>Bacilli</taxon>
        <taxon>Bacillales</taxon>
        <taxon>Bacillaceae</taxon>
        <taxon>Heyndrickxia</taxon>
    </lineage>
</organism>
<dbReference type="Proteomes" id="UP000075304">
    <property type="component" value="Unassembled WGS sequence"/>
</dbReference>
<accession>A0A150JW71</accession>
<gene>
    <name evidence="1" type="ORF">B4099_3604</name>
</gene>
<reference evidence="1 2" key="1">
    <citation type="submission" date="2016-01" db="EMBL/GenBank/DDBJ databases">
        <title>Genome Sequences of Twelve Sporeforming Bacillus Species Isolated from Foods.</title>
        <authorList>
            <person name="Berendsen E.M."/>
            <person name="Wells-Bennik M.H."/>
            <person name="Krawcyk A.O."/>
            <person name="De Jong A."/>
            <person name="Holsappel S."/>
            <person name="Eijlander R.T."/>
            <person name="Kuipers O.P."/>
        </authorList>
    </citation>
    <scope>NUCLEOTIDE SEQUENCE [LARGE SCALE GENOMIC DNA]</scope>
    <source>
        <strain evidence="1 2">B4099</strain>
    </source>
</reference>
<proteinExistence type="predicted"/>
<dbReference type="EMBL" id="LQYI01000144">
    <property type="protein sequence ID" value="KYC61308.1"/>
    <property type="molecule type" value="Genomic_DNA"/>
</dbReference>
<comment type="caution">
    <text evidence="1">The sequence shown here is derived from an EMBL/GenBank/DDBJ whole genome shotgun (WGS) entry which is preliminary data.</text>
</comment>
<evidence type="ECO:0000313" key="1">
    <source>
        <dbReference type="EMBL" id="KYC61308.1"/>
    </source>
</evidence>
<evidence type="ECO:0000313" key="2">
    <source>
        <dbReference type="Proteomes" id="UP000075304"/>
    </source>
</evidence>
<sequence>MKAIFVLQNKLDAHAALNAAPPEDENLAAHIFRTEMNSCGLD</sequence>